<evidence type="ECO:0000313" key="2">
    <source>
        <dbReference type="EMBL" id="BBU80429.1"/>
    </source>
</evidence>
<dbReference type="PANTHER" id="PTHR32063:SF72">
    <property type="entry name" value="MULTIDRUG EXPORT PROTEIN ACRF"/>
    <property type="match status" value="1"/>
</dbReference>
<evidence type="ECO:0008006" key="4">
    <source>
        <dbReference type="Google" id="ProtNLM"/>
    </source>
</evidence>
<proteinExistence type="predicted"/>
<dbReference type="InterPro" id="IPR001036">
    <property type="entry name" value="Acrflvin-R"/>
</dbReference>
<dbReference type="PANTHER" id="PTHR32063">
    <property type="match status" value="1"/>
</dbReference>
<keyword evidence="1" id="KW-1133">Transmembrane helix</keyword>
<accession>A0A8S0FJM2</accession>
<reference evidence="2 3" key="1">
    <citation type="submission" date="2020-01" db="EMBL/GenBank/DDBJ databases">
        <title>Dynamics of blaIMP-6 dissemination in carbapenem resistant Enterobacteriacea isolated from regional surveillance in Osaka, Japan.</title>
        <authorList>
            <person name="Abe R."/>
            <person name="Akeda Y."/>
            <person name="Sugawara Y."/>
            <person name="Yamamoto N."/>
            <person name="Tomono K."/>
            <person name="Takeuchi D."/>
            <person name="Kawahara R."/>
            <person name="Hamada S."/>
        </authorList>
    </citation>
    <scope>NUCLEOTIDE SEQUENCE [LARGE SCALE GENOMIC DNA]</scope>
    <source>
        <strain evidence="2 3">E300</strain>
    </source>
</reference>
<feature type="transmembrane region" description="Helical" evidence="1">
    <location>
        <begin position="51"/>
        <end position="77"/>
    </location>
</feature>
<organism evidence="2 3">
    <name type="scientific">Escherichia coli</name>
    <dbReference type="NCBI Taxonomy" id="562"/>
    <lineage>
        <taxon>Bacteria</taxon>
        <taxon>Pseudomonadati</taxon>
        <taxon>Pseudomonadota</taxon>
        <taxon>Gammaproteobacteria</taxon>
        <taxon>Enterobacterales</taxon>
        <taxon>Enterobacteriaceae</taxon>
        <taxon>Escherichia</taxon>
    </lineage>
</organism>
<evidence type="ECO:0000313" key="3">
    <source>
        <dbReference type="Proteomes" id="UP000467488"/>
    </source>
</evidence>
<protein>
    <recommendedName>
        <fullName evidence="4">Multidrug efflux pump</fullName>
    </recommendedName>
</protein>
<dbReference type="GO" id="GO:0005886">
    <property type="term" value="C:plasma membrane"/>
    <property type="evidence" value="ECO:0007669"/>
    <property type="project" value="TreeGrafter"/>
</dbReference>
<dbReference type="SUPFAM" id="SSF82866">
    <property type="entry name" value="Multidrug efflux transporter AcrB transmembrane domain"/>
    <property type="match status" value="1"/>
</dbReference>
<dbReference type="EMBL" id="AP022360">
    <property type="protein sequence ID" value="BBU80429.1"/>
    <property type="molecule type" value="Genomic_DNA"/>
</dbReference>
<gene>
    <name evidence="2" type="ORF">EIMP300_18290</name>
</gene>
<dbReference type="Pfam" id="PF00873">
    <property type="entry name" value="ACR_tran"/>
    <property type="match status" value="1"/>
</dbReference>
<keyword evidence="1" id="KW-0472">Membrane</keyword>
<feature type="transmembrane region" description="Helical" evidence="1">
    <location>
        <begin position="20"/>
        <end position="39"/>
    </location>
</feature>
<evidence type="ECO:0000256" key="1">
    <source>
        <dbReference type="SAM" id="Phobius"/>
    </source>
</evidence>
<name>A0A8S0FJM2_ECOLX</name>
<dbReference type="Proteomes" id="UP000467488">
    <property type="component" value="Chromosome"/>
</dbReference>
<dbReference type="Gene3D" id="1.20.1640.10">
    <property type="entry name" value="Multidrug efflux transporter AcrB transmembrane domain"/>
    <property type="match status" value="1"/>
</dbReference>
<sequence>MEKEGKGVVEATLMAVRMRLRPILMTSLAFILGVLPLAISNGAGSGAQNAVGIGVMGGMVSATLLAIFFVPVFFVVIRRCFKG</sequence>
<keyword evidence="1" id="KW-0812">Transmembrane</keyword>
<dbReference type="GO" id="GO:0042910">
    <property type="term" value="F:xenobiotic transmembrane transporter activity"/>
    <property type="evidence" value="ECO:0007669"/>
    <property type="project" value="TreeGrafter"/>
</dbReference>
<dbReference type="AlphaFoldDB" id="A0A8S0FJM2"/>